<dbReference type="FunFam" id="3.30.310.10:FF:000006">
    <property type="entry name" value="Coatomer subunit gamma"/>
    <property type="match status" value="1"/>
</dbReference>
<keyword evidence="4 11" id="KW-0963">Cytoplasm</keyword>
<dbReference type="Ensembl" id="ENSCUST00005026528.1">
    <property type="protein sequence ID" value="ENSCUSP00005025617.1"/>
    <property type="gene ID" value="ENSCUSG00005015821.1"/>
</dbReference>
<keyword evidence="6 11" id="KW-0931">ER-Golgi transport</keyword>
<keyword evidence="8 11" id="KW-0333">Golgi apparatus</keyword>
<dbReference type="Proteomes" id="UP000694563">
    <property type="component" value="Chromosome 13"/>
</dbReference>
<dbReference type="InterPro" id="IPR013041">
    <property type="entry name" value="Clathrin_app_Ig-like_sf"/>
</dbReference>
<dbReference type="Gene3D" id="3.30.310.10">
    <property type="entry name" value="TATA-Binding Protein"/>
    <property type="match status" value="1"/>
</dbReference>
<evidence type="ECO:0000259" key="14">
    <source>
        <dbReference type="Pfam" id="PF16381"/>
    </source>
</evidence>
<keyword evidence="9 11" id="KW-0472">Membrane</keyword>
<dbReference type="InterPro" id="IPR009028">
    <property type="entry name" value="Coatomer/calthrin_app_sub_C"/>
</dbReference>
<evidence type="ECO:0000256" key="8">
    <source>
        <dbReference type="ARBA" id="ARBA00023034"/>
    </source>
</evidence>
<evidence type="ECO:0000256" key="6">
    <source>
        <dbReference type="ARBA" id="ARBA00022892"/>
    </source>
</evidence>
<protein>
    <recommendedName>
        <fullName evidence="11">Coatomer subunit gamma</fullName>
    </recommendedName>
</protein>
<keyword evidence="16" id="KW-1185">Reference proteome</keyword>
<evidence type="ECO:0000256" key="11">
    <source>
        <dbReference type="PIRNR" id="PIRNR037093"/>
    </source>
</evidence>
<evidence type="ECO:0000256" key="4">
    <source>
        <dbReference type="ARBA" id="ARBA00022490"/>
    </source>
</evidence>
<dbReference type="SUPFAM" id="SSF48371">
    <property type="entry name" value="ARM repeat"/>
    <property type="match status" value="1"/>
</dbReference>
<reference evidence="15" key="3">
    <citation type="submission" date="2025-09" db="UniProtKB">
        <authorList>
            <consortium name="Ensembl"/>
        </authorList>
    </citation>
    <scope>IDENTIFICATION</scope>
</reference>
<dbReference type="Gene3D" id="2.60.40.1480">
    <property type="entry name" value="Coatomer, gamma subunit, appendage domain"/>
    <property type="match status" value="1"/>
</dbReference>
<evidence type="ECO:0000256" key="10">
    <source>
        <dbReference type="ARBA" id="ARBA00023329"/>
    </source>
</evidence>
<dbReference type="GO" id="GO:0005783">
    <property type="term" value="C:endoplasmic reticulum"/>
    <property type="evidence" value="ECO:0007669"/>
    <property type="project" value="TreeGrafter"/>
</dbReference>
<dbReference type="Pfam" id="PF01602">
    <property type="entry name" value="Adaptin_N"/>
    <property type="match status" value="3"/>
</dbReference>
<dbReference type="GO" id="GO:0072384">
    <property type="term" value="P:organelle transport along microtubule"/>
    <property type="evidence" value="ECO:0007669"/>
    <property type="project" value="TreeGrafter"/>
</dbReference>
<organism evidence="15 16">
    <name type="scientific">Catharus ustulatus</name>
    <name type="common">Russet-backed thrush</name>
    <name type="synonym">Hylocichla ustulatus</name>
    <dbReference type="NCBI Taxonomy" id="91951"/>
    <lineage>
        <taxon>Eukaryota</taxon>
        <taxon>Metazoa</taxon>
        <taxon>Chordata</taxon>
        <taxon>Craniata</taxon>
        <taxon>Vertebrata</taxon>
        <taxon>Euteleostomi</taxon>
        <taxon>Archelosauria</taxon>
        <taxon>Archosauria</taxon>
        <taxon>Dinosauria</taxon>
        <taxon>Saurischia</taxon>
        <taxon>Theropoda</taxon>
        <taxon>Coelurosauria</taxon>
        <taxon>Aves</taxon>
        <taxon>Neognathae</taxon>
        <taxon>Neoaves</taxon>
        <taxon>Telluraves</taxon>
        <taxon>Australaves</taxon>
        <taxon>Passeriformes</taxon>
        <taxon>Turdidae</taxon>
        <taxon>Catharus</taxon>
    </lineage>
</organism>
<keyword evidence="7 11" id="KW-0653">Protein transport</keyword>
<dbReference type="InterPro" id="IPR032154">
    <property type="entry name" value="Coatomer_g_Cpla"/>
</dbReference>
<comment type="subunit">
    <text evidence="11">Oligomeric complex.</text>
</comment>
<dbReference type="GO" id="GO:0006891">
    <property type="term" value="P:intra-Golgi vesicle-mediated transport"/>
    <property type="evidence" value="ECO:0007669"/>
    <property type="project" value="TreeGrafter"/>
</dbReference>
<feature type="domain" description="Clathrin/coatomer adaptor adaptin-like N-terminal" evidence="12">
    <location>
        <begin position="5"/>
        <end position="114"/>
    </location>
</feature>
<dbReference type="InterPro" id="IPR016024">
    <property type="entry name" value="ARM-type_fold"/>
</dbReference>
<proteinExistence type="inferred from homology"/>
<evidence type="ECO:0000313" key="16">
    <source>
        <dbReference type="Proteomes" id="UP000694563"/>
    </source>
</evidence>
<accession>A0A8C3Y9N8</accession>
<sequence>QHLEKSAVLQEARVFNETPINPRKCAHILTKILYLINQGEHLGVTEATESFFAMTKLFQSNDPTLRRMCYLTIKEMSSIAEDVIIVTSSLTKDMTGKDDNYRGPAVRALCQITDVSAAFPVGQLCHLLKTSNDVVKRWVNEAQEAASSDNIMVQYHALGLLYHVRKNDRLAVNKMLSKFTRHGLKSPFAYCMMIRIASKLLEEEAGSRDSPLFDFIESSASAIVNLPNCTAKELAPAVSVLQLFCSSPKAALRYAAVRTLNKVAMKHPSAVTACNLDLENLVTDSNRSIATLAITTLLKTGSESSIDRLMKQISSFMSEISDEFKGGFEYKRAIVDCIISIIEENSESKETGLSHLCEFIEDCEFTVLATRILHLLGQEGPKTNNPSKYIRFIYNRVVLEHEEVRAGAVSALAKFGAQNEEMLPSILVLLRRCVMDDDNEVRDRATFYLNVLEQKQKALNAGYILNGLTVSIPGLERALHQYTLEPSEKPFDLKSVPLATAPVIEQRAENAPVAVVKQPEKVAATRQEIFQEQLAAIPEFRELGPLFKSSSEPVALTELETEYVVRCTKHTFVNHMVFQFDCTNTLNDQILENVTVQMEPTEGYEVIGYVPAKTLVYNQPGTCYTLVALSEEDPTAVACTFSCMMKFTVKDCDPNTGEADDEGYEDEYVLEDLEVTVADHIQRVLKPNFGAAWDEVGDEFEKEETFTLSAIKTLEEAVSNIVKFLGMQPCERSDKVPDNKNSHTLYLAGVFRGGHDLLVRSRLVLTDTVTMQVTARSTEELPVDVIMASVG</sequence>
<dbReference type="InterPro" id="IPR002553">
    <property type="entry name" value="Clathrin/coatomer_adapt-like_N"/>
</dbReference>
<feature type="domain" description="Coatomer subunit gamma C-terminal" evidence="14">
    <location>
        <begin position="678"/>
        <end position="790"/>
    </location>
</feature>
<dbReference type="InterPro" id="IPR011989">
    <property type="entry name" value="ARM-like"/>
</dbReference>
<dbReference type="Gene3D" id="1.25.10.10">
    <property type="entry name" value="Leucine-rich Repeat Variant"/>
    <property type="match status" value="2"/>
</dbReference>
<feature type="domain" description="Clathrin/coatomer adaptor adaptin-like N-terminal" evidence="12">
    <location>
        <begin position="330"/>
        <end position="455"/>
    </location>
</feature>
<comment type="function">
    <text evidence="11">The coatomer is a cytosolic protein complex that binds to dilysine motifs and reversibly associates with Golgi non-clathrin-coated vesicles, which further mediate biosynthetic protein transport from the ER, via the Golgi up to the trans Golgi network. Coatomer complex is required for budding from Golgi membranes, and is essential for the retrograde Golgi-to-ER transport of dilysine-tagged proteins.</text>
</comment>
<dbReference type="Pfam" id="PF16381">
    <property type="entry name" value="Coatomer_g_Cpla"/>
    <property type="match status" value="1"/>
</dbReference>
<dbReference type="GO" id="GO:0030126">
    <property type="term" value="C:COPI vesicle coat"/>
    <property type="evidence" value="ECO:0007669"/>
    <property type="project" value="InterPro"/>
</dbReference>
<dbReference type="PIRSF" id="PIRSF037093">
    <property type="entry name" value="Coatomer_gamma_subunit"/>
    <property type="match status" value="1"/>
</dbReference>
<comment type="subcellular location">
    <subcellularLocation>
        <location evidence="11">Cytoplasm</location>
    </subcellularLocation>
    <subcellularLocation>
        <location evidence="1 11">Golgi apparatus membrane</location>
        <topology evidence="1 11">Peripheral membrane protein</topology>
        <orientation evidence="1 11">Cytoplasmic side</orientation>
    </subcellularLocation>
    <subcellularLocation>
        <location evidence="11">Cytoplasmic vesicle</location>
        <location evidence="11">COPI-coated vesicle membrane</location>
        <topology evidence="11">Peripheral membrane protein</topology>
        <orientation evidence="11">Cytoplasmic side</orientation>
    </subcellularLocation>
</comment>
<gene>
    <name evidence="15" type="primary">COPG1</name>
</gene>
<dbReference type="GO" id="GO:0009306">
    <property type="term" value="P:protein secretion"/>
    <property type="evidence" value="ECO:0007669"/>
    <property type="project" value="TreeGrafter"/>
</dbReference>
<dbReference type="InterPro" id="IPR037067">
    <property type="entry name" value="Coatomer_gsu_app_sf"/>
</dbReference>
<evidence type="ECO:0000259" key="13">
    <source>
        <dbReference type="Pfam" id="PF08752"/>
    </source>
</evidence>
<evidence type="ECO:0000256" key="2">
    <source>
        <dbReference type="ARBA" id="ARBA00010720"/>
    </source>
</evidence>
<dbReference type="Pfam" id="PF08752">
    <property type="entry name" value="COP-gamma_platf"/>
    <property type="match status" value="1"/>
</dbReference>
<dbReference type="InterPro" id="IPR012295">
    <property type="entry name" value="TBP_dom_sf"/>
</dbReference>
<name>A0A8C3Y9N8_CATUS</name>
<feature type="domain" description="Clathrin/coatomer adaptor adaptin-like N-terminal" evidence="12">
    <location>
        <begin position="124"/>
        <end position="325"/>
    </location>
</feature>
<dbReference type="GO" id="GO:0006886">
    <property type="term" value="P:intracellular protein transport"/>
    <property type="evidence" value="ECO:0007669"/>
    <property type="project" value="InterPro"/>
</dbReference>
<reference evidence="15" key="1">
    <citation type="submission" date="2020-10" db="EMBL/GenBank/DDBJ databases">
        <title>Catharus ustulatus (Swainson's thrush) genome, bCatUst1, primary haplotype v2.</title>
        <authorList>
            <person name="Delmore K."/>
            <person name="Vafadar M."/>
            <person name="Formenti G."/>
            <person name="Chow W."/>
            <person name="Pelan S."/>
            <person name="Howe K."/>
            <person name="Rhie A."/>
            <person name="Mountcastle J."/>
            <person name="Haase B."/>
            <person name="Fedrigo O."/>
            <person name="Jarvis E.D."/>
        </authorList>
    </citation>
    <scope>NUCLEOTIDE SEQUENCE [LARGE SCALE GENOMIC DNA]</scope>
</reference>
<reference evidence="15" key="2">
    <citation type="submission" date="2025-08" db="UniProtKB">
        <authorList>
            <consortium name="Ensembl"/>
        </authorList>
    </citation>
    <scope>IDENTIFICATION</scope>
</reference>
<evidence type="ECO:0000256" key="9">
    <source>
        <dbReference type="ARBA" id="ARBA00023136"/>
    </source>
</evidence>
<dbReference type="GO" id="GO:0005793">
    <property type="term" value="C:endoplasmic reticulum-Golgi intermediate compartment"/>
    <property type="evidence" value="ECO:0007669"/>
    <property type="project" value="TreeGrafter"/>
</dbReference>
<dbReference type="GO" id="GO:0005198">
    <property type="term" value="F:structural molecule activity"/>
    <property type="evidence" value="ECO:0007669"/>
    <property type="project" value="InterPro"/>
</dbReference>
<comment type="similarity">
    <text evidence="2 11">Belongs to the COPG family.</text>
</comment>
<dbReference type="FunFam" id="2.60.40.1480:FF:000001">
    <property type="entry name" value="Coatomer subunit gamma"/>
    <property type="match status" value="1"/>
</dbReference>
<evidence type="ECO:0000259" key="12">
    <source>
        <dbReference type="Pfam" id="PF01602"/>
    </source>
</evidence>
<dbReference type="PANTHER" id="PTHR10261:SF3">
    <property type="entry name" value="COATOMER SUBUNIT GAMMA-1"/>
    <property type="match status" value="1"/>
</dbReference>
<keyword evidence="5" id="KW-0677">Repeat</keyword>
<dbReference type="GO" id="GO:0006888">
    <property type="term" value="P:endoplasmic reticulum to Golgi vesicle-mediated transport"/>
    <property type="evidence" value="ECO:0007669"/>
    <property type="project" value="TreeGrafter"/>
</dbReference>
<dbReference type="PANTHER" id="PTHR10261">
    <property type="entry name" value="COATOMER SUBUNIT GAMMA"/>
    <property type="match status" value="1"/>
</dbReference>
<evidence type="ECO:0000256" key="5">
    <source>
        <dbReference type="ARBA" id="ARBA00022737"/>
    </source>
</evidence>
<evidence type="ECO:0000313" key="15">
    <source>
        <dbReference type="Ensembl" id="ENSCUSP00005025617.1"/>
    </source>
</evidence>
<dbReference type="AlphaFoldDB" id="A0A8C3Y9N8"/>
<dbReference type="SUPFAM" id="SSF49348">
    <property type="entry name" value="Clathrin adaptor appendage domain"/>
    <property type="match status" value="1"/>
</dbReference>
<keyword evidence="10 11" id="KW-0968">Cytoplasmic vesicle</keyword>
<evidence type="ECO:0000256" key="7">
    <source>
        <dbReference type="ARBA" id="ARBA00022927"/>
    </source>
</evidence>
<feature type="domain" description="Coatomer gamma subunit appendage Ig-like subdomain" evidence="13">
    <location>
        <begin position="529"/>
        <end position="676"/>
    </location>
</feature>
<dbReference type="GO" id="GO:0000139">
    <property type="term" value="C:Golgi membrane"/>
    <property type="evidence" value="ECO:0007669"/>
    <property type="project" value="UniProtKB-SubCell"/>
</dbReference>
<evidence type="ECO:0000256" key="3">
    <source>
        <dbReference type="ARBA" id="ARBA00022448"/>
    </source>
</evidence>
<dbReference type="SUPFAM" id="SSF55711">
    <property type="entry name" value="Subdomain of clathrin and coatomer appendage domain"/>
    <property type="match status" value="1"/>
</dbReference>
<dbReference type="InterPro" id="IPR013040">
    <property type="entry name" value="Coatomer_gsu_app_Ig-like_dom"/>
</dbReference>
<keyword evidence="3 11" id="KW-0813">Transport</keyword>
<dbReference type="InterPro" id="IPR017106">
    <property type="entry name" value="Coatomer_gsu"/>
</dbReference>
<evidence type="ECO:0000256" key="1">
    <source>
        <dbReference type="ARBA" id="ARBA00004255"/>
    </source>
</evidence>